<dbReference type="EMBL" id="CP080507">
    <property type="protein sequence ID" value="QYM79387.1"/>
    <property type="molecule type" value="Genomic_DNA"/>
</dbReference>
<dbReference type="KEGG" id="ole:K0B96_01850"/>
<reference evidence="3" key="1">
    <citation type="submission" date="2021-08" db="EMBL/GenBank/DDBJ databases">
        <title>Genome of a novel bacterium of the phylum Verrucomicrobia, Oleiharenicola sp. KSB-15.</title>
        <authorList>
            <person name="Chung J.-H."/>
            <person name="Ahn J.-H."/>
            <person name="Yoon Y."/>
            <person name="Kim D.-Y."/>
            <person name="An S.-H."/>
            <person name="Park I."/>
            <person name="Yeon J."/>
        </authorList>
    </citation>
    <scope>NUCLEOTIDE SEQUENCE</scope>
    <source>
        <strain evidence="3">KSB-15</strain>
    </source>
</reference>
<sequence length="289" mass="32185">MDNAQPHDPRWTALAGLLDDPSPAVHQALLTEFAANPALAAPFLHGLVAGADRSLARHAGRYLEELKFSDPVAEFRLFIRSLNYELETGAILLARTVSPDFDIGACCQALDDIAARCRELIVEPSSTREKCRVLNRVLFHEWGFHGNVEHYTDPLNSLLDHVLARRSGIPISLSTIYLLVAHRLDLDLEPVGLPGHFVVGCFNDGAPFFIDAFDGGLFRDAEEVFDLLRSRQIEPTLTDLAPTPIREMLTRACRNLAHHYAAANDEPHARLFASFVSEFDSTYERNMQA</sequence>
<dbReference type="PANTHER" id="PTHR31350:SF21">
    <property type="entry name" value="F-BOX ONLY PROTEIN 21"/>
    <property type="match status" value="1"/>
</dbReference>
<dbReference type="Proteomes" id="UP000825051">
    <property type="component" value="Chromosome"/>
</dbReference>
<evidence type="ECO:0000259" key="2">
    <source>
        <dbReference type="Pfam" id="PF13369"/>
    </source>
</evidence>
<evidence type="ECO:0000313" key="3">
    <source>
        <dbReference type="EMBL" id="QYM79387.1"/>
    </source>
</evidence>
<name>A0A8F9XGM9_9BACT</name>
<organism evidence="3 4">
    <name type="scientific">Horticoccus luteus</name>
    <dbReference type="NCBI Taxonomy" id="2862869"/>
    <lineage>
        <taxon>Bacteria</taxon>
        <taxon>Pseudomonadati</taxon>
        <taxon>Verrucomicrobiota</taxon>
        <taxon>Opitutia</taxon>
        <taxon>Opitutales</taxon>
        <taxon>Opitutaceae</taxon>
        <taxon>Horticoccus</taxon>
    </lineage>
</organism>
<keyword evidence="4" id="KW-1185">Reference proteome</keyword>
<dbReference type="RefSeq" id="WP_220163187.1">
    <property type="nucleotide sequence ID" value="NZ_CP080507.1"/>
</dbReference>
<accession>A0A8F9XGM9</accession>
<dbReference type="Pfam" id="PF13369">
    <property type="entry name" value="Transglut_core2"/>
    <property type="match status" value="1"/>
</dbReference>
<protein>
    <submittedName>
        <fullName evidence="3">Transglutaminase-like domain-containing protein</fullName>
    </submittedName>
</protein>
<evidence type="ECO:0000256" key="1">
    <source>
        <dbReference type="ARBA" id="ARBA00007100"/>
    </source>
</evidence>
<dbReference type="AlphaFoldDB" id="A0A8F9XGM9"/>
<gene>
    <name evidence="3" type="ORF">K0B96_01850</name>
</gene>
<dbReference type="InterPro" id="IPR032698">
    <property type="entry name" value="SirB1_N"/>
</dbReference>
<dbReference type="PANTHER" id="PTHR31350">
    <property type="entry name" value="SI:DKEY-261L7.2"/>
    <property type="match status" value="1"/>
</dbReference>
<evidence type="ECO:0000313" key="4">
    <source>
        <dbReference type="Proteomes" id="UP000825051"/>
    </source>
</evidence>
<proteinExistence type="inferred from homology"/>
<feature type="domain" description="Protein SirB1 N-terminal" evidence="2">
    <location>
        <begin position="106"/>
        <end position="253"/>
    </location>
</feature>
<comment type="similarity">
    <text evidence="1">Belongs to the UPF0162 family.</text>
</comment>